<sequence>MPSTIADDKPRYSLKTGLSVLLLGLLLITTLVVMQLVVVNLGTQRAVAELEKEATLLAHSLESSVTRTVQDVQGRLRSLEDLLEHSKELMQQPLELQQRMQMLVSMTPQLRELAVLQRQEGRLTVLASSAIARDGSHIESLACTESAPVTALLRFSEPLPGRFLGSDTGPEGVYKLPVCMLFSAEAGQQTWLVAVLNPDALRELFRPIIDNLPAQVQLYRHDGRALVELPVAAKGFAAAPGELLELVRQREWGLYHAVEQPDANVTAYRATSMLPLLLTLTIDRNQALAPWYRTVATMWLIVGVVLVLILMASVLIAWMRYRQYRLIDELHLLGAAISTTANAVLITDSRGDIRWVNQAFTRLTGFAPEEALGRTPAILNSGEHSALFFRRLWDTIMAGEVWRGEVVNHTRDGKQLMVEQTITPIKSGKGKLTHFVAVHEDITARRAAEQRSLYLANHDHLTGLPNRRELLSRLGQWLQPDGPSYLALLYIDLDNFKAVNDTLGHGRGDELLIGMVTRLNNLIPPGGCLARLGGDEFAIVMVQDVGREQASQLAQRITDLLAEPFELAGQRFSLTASIGLALTARGKSDPQTLLRQADLALYAAKHDGRSVYRIFNAEMDFQVSRRVNIEQGLRLALTRPEHVFSMYYQPVFDAQTLKPVAAELLLRWKTEAGEWISPAEFIPVAEESGMIIELGRWQLEQVIARMADWELINSSRFYLSVNVSAVQLARDEIANCMISLLDQYGIPAHKITVEVTETAIINLNDRFEANLASFAAAGIRLSVDDFGTGYSSLGNLRNLRADYLKIDRSFVVGIGQNHGDEEIILAMLALARSLNMKVVAEGVDKDHQLRFLQQAGCDQIQGYLLAKPMPESALMRHLQQHQTGPGG</sequence>
<evidence type="ECO:0000256" key="1">
    <source>
        <dbReference type="SAM" id="Phobius"/>
    </source>
</evidence>
<keyword evidence="7" id="KW-1185">Reference proteome</keyword>
<dbReference type="InterPro" id="IPR001633">
    <property type="entry name" value="EAL_dom"/>
</dbReference>
<dbReference type="NCBIfam" id="TIGR00229">
    <property type="entry name" value="sensory_box"/>
    <property type="match status" value="1"/>
</dbReference>
<dbReference type="PANTHER" id="PTHR44757:SF2">
    <property type="entry name" value="BIOFILM ARCHITECTURE MAINTENANCE PROTEIN MBAA"/>
    <property type="match status" value="1"/>
</dbReference>
<evidence type="ECO:0000259" key="3">
    <source>
        <dbReference type="PROSITE" id="PS50113"/>
    </source>
</evidence>
<evidence type="ECO:0000313" key="7">
    <source>
        <dbReference type="Proteomes" id="UP000242469"/>
    </source>
</evidence>
<reference evidence="7" key="1">
    <citation type="submission" date="2016-10" db="EMBL/GenBank/DDBJ databases">
        <authorList>
            <person name="Varghese N."/>
            <person name="Submissions S."/>
        </authorList>
    </citation>
    <scope>NUCLEOTIDE SEQUENCE [LARGE SCALE GENOMIC DNA]</scope>
    <source>
        <strain evidence="7">DSM 11526</strain>
    </source>
</reference>
<dbReference type="SMART" id="SM00091">
    <property type="entry name" value="PAS"/>
    <property type="match status" value="1"/>
</dbReference>
<protein>
    <submittedName>
        <fullName evidence="6">PAS domain S-box-containing protein/diguanylate cyclase (GGDEF) domain-containing protein</fullName>
    </submittedName>
</protein>
<feature type="domain" description="EAL" evidence="4">
    <location>
        <begin position="626"/>
        <end position="882"/>
    </location>
</feature>
<dbReference type="Proteomes" id="UP000242469">
    <property type="component" value="Unassembled WGS sequence"/>
</dbReference>
<feature type="domain" description="GGDEF" evidence="5">
    <location>
        <begin position="484"/>
        <end position="617"/>
    </location>
</feature>
<dbReference type="InterPro" id="IPR035919">
    <property type="entry name" value="EAL_sf"/>
</dbReference>
<keyword evidence="1" id="KW-0812">Transmembrane</keyword>
<dbReference type="Pfam" id="PF00563">
    <property type="entry name" value="EAL"/>
    <property type="match status" value="1"/>
</dbReference>
<evidence type="ECO:0000259" key="4">
    <source>
        <dbReference type="PROSITE" id="PS50883"/>
    </source>
</evidence>
<dbReference type="InterPro" id="IPR000160">
    <property type="entry name" value="GGDEF_dom"/>
</dbReference>
<dbReference type="Pfam" id="PF00989">
    <property type="entry name" value="PAS"/>
    <property type="match status" value="1"/>
</dbReference>
<dbReference type="PROSITE" id="PS50887">
    <property type="entry name" value="GGDEF"/>
    <property type="match status" value="1"/>
</dbReference>
<gene>
    <name evidence="6" type="ORF">SAMN02745729_102233</name>
</gene>
<dbReference type="GO" id="GO:0006355">
    <property type="term" value="P:regulation of DNA-templated transcription"/>
    <property type="evidence" value="ECO:0007669"/>
    <property type="project" value="InterPro"/>
</dbReference>
<feature type="transmembrane region" description="Helical" evidence="1">
    <location>
        <begin position="20"/>
        <end position="42"/>
    </location>
</feature>
<dbReference type="Gene3D" id="3.30.450.20">
    <property type="entry name" value="PAS domain"/>
    <property type="match status" value="2"/>
</dbReference>
<dbReference type="InterPro" id="IPR052155">
    <property type="entry name" value="Biofilm_reg_signaling"/>
</dbReference>
<evidence type="ECO:0000259" key="2">
    <source>
        <dbReference type="PROSITE" id="PS50112"/>
    </source>
</evidence>
<dbReference type="OrthoDB" id="8416215at2"/>
<dbReference type="InterPro" id="IPR000700">
    <property type="entry name" value="PAS-assoc_C"/>
</dbReference>
<feature type="transmembrane region" description="Helical" evidence="1">
    <location>
        <begin position="298"/>
        <end position="319"/>
    </location>
</feature>
<dbReference type="AlphaFoldDB" id="A0A1H4A0U8"/>
<dbReference type="PROSITE" id="PS50113">
    <property type="entry name" value="PAC"/>
    <property type="match status" value="1"/>
</dbReference>
<dbReference type="CDD" id="cd01948">
    <property type="entry name" value="EAL"/>
    <property type="match status" value="1"/>
</dbReference>
<dbReference type="PROSITE" id="PS50883">
    <property type="entry name" value="EAL"/>
    <property type="match status" value="1"/>
</dbReference>
<dbReference type="Pfam" id="PF00990">
    <property type="entry name" value="GGDEF"/>
    <property type="match status" value="1"/>
</dbReference>
<dbReference type="NCBIfam" id="TIGR00254">
    <property type="entry name" value="GGDEF"/>
    <property type="match status" value="1"/>
</dbReference>
<dbReference type="Gene3D" id="3.30.70.270">
    <property type="match status" value="1"/>
</dbReference>
<keyword evidence="1" id="KW-0472">Membrane</keyword>
<dbReference type="InterPro" id="IPR013767">
    <property type="entry name" value="PAS_fold"/>
</dbReference>
<keyword evidence="1" id="KW-1133">Transmembrane helix</keyword>
<dbReference type="SMART" id="SM00052">
    <property type="entry name" value="EAL"/>
    <property type="match status" value="1"/>
</dbReference>
<name>A0A1H4A0U8_9GAMM</name>
<dbReference type="InterPro" id="IPR043128">
    <property type="entry name" value="Rev_trsase/Diguanyl_cyclase"/>
</dbReference>
<evidence type="ECO:0000313" key="6">
    <source>
        <dbReference type="EMBL" id="SEA29537.1"/>
    </source>
</evidence>
<dbReference type="EMBL" id="FNRJ01000002">
    <property type="protein sequence ID" value="SEA29537.1"/>
    <property type="molecule type" value="Genomic_DNA"/>
</dbReference>
<dbReference type="SUPFAM" id="SSF141868">
    <property type="entry name" value="EAL domain-like"/>
    <property type="match status" value="1"/>
</dbReference>
<accession>A0A1H4A0U8</accession>
<dbReference type="InterPro" id="IPR000014">
    <property type="entry name" value="PAS"/>
</dbReference>
<dbReference type="Gene3D" id="3.20.20.450">
    <property type="entry name" value="EAL domain"/>
    <property type="match status" value="1"/>
</dbReference>
<dbReference type="InterPro" id="IPR035965">
    <property type="entry name" value="PAS-like_dom_sf"/>
</dbReference>
<organism evidence="6 7">
    <name type="scientific">Marinobacterium iners DSM 11526</name>
    <dbReference type="NCBI Taxonomy" id="1122198"/>
    <lineage>
        <taxon>Bacteria</taxon>
        <taxon>Pseudomonadati</taxon>
        <taxon>Pseudomonadota</taxon>
        <taxon>Gammaproteobacteria</taxon>
        <taxon>Oceanospirillales</taxon>
        <taxon>Oceanospirillaceae</taxon>
        <taxon>Marinobacterium</taxon>
    </lineage>
</organism>
<evidence type="ECO:0000259" key="5">
    <source>
        <dbReference type="PROSITE" id="PS50887"/>
    </source>
</evidence>
<dbReference type="InterPro" id="IPR001610">
    <property type="entry name" value="PAC"/>
</dbReference>
<proteinExistence type="predicted"/>
<dbReference type="SUPFAM" id="SSF55785">
    <property type="entry name" value="PYP-like sensor domain (PAS domain)"/>
    <property type="match status" value="1"/>
</dbReference>
<dbReference type="SMART" id="SM00086">
    <property type="entry name" value="PAC"/>
    <property type="match status" value="1"/>
</dbReference>
<dbReference type="InterPro" id="IPR029787">
    <property type="entry name" value="Nucleotide_cyclase"/>
</dbReference>
<dbReference type="CDD" id="cd00130">
    <property type="entry name" value="PAS"/>
    <property type="match status" value="1"/>
</dbReference>
<dbReference type="PANTHER" id="PTHR44757">
    <property type="entry name" value="DIGUANYLATE CYCLASE DGCP"/>
    <property type="match status" value="1"/>
</dbReference>
<feature type="domain" description="PAS" evidence="2">
    <location>
        <begin position="329"/>
        <end position="375"/>
    </location>
</feature>
<dbReference type="PROSITE" id="PS50112">
    <property type="entry name" value="PAS"/>
    <property type="match status" value="1"/>
</dbReference>
<dbReference type="CDD" id="cd01949">
    <property type="entry name" value="GGDEF"/>
    <property type="match status" value="1"/>
</dbReference>
<feature type="domain" description="PAC" evidence="3">
    <location>
        <begin position="400"/>
        <end position="454"/>
    </location>
</feature>
<dbReference type="STRING" id="1122198.SAMN02745729_102233"/>
<dbReference type="SMART" id="SM00267">
    <property type="entry name" value="GGDEF"/>
    <property type="match status" value="1"/>
</dbReference>
<dbReference type="SUPFAM" id="SSF55073">
    <property type="entry name" value="Nucleotide cyclase"/>
    <property type="match status" value="1"/>
</dbReference>